<dbReference type="AlphaFoldDB" id="A0AAN8WDE9"/>
<keyword evidence="2" id="KW-0472">Membrane</keyword>
<dbReference type="Proteomes" id="UP001381693">
    <property type="component" value="Unassembled WGS sequence"/>
</dbReference>
<feature type="compositionally biased region" description="Basic and acidic residues" evidence="1">
    <location>
        <begin position="51"/>
        <end position="65"/>
    </location>
</feature>
<protein>
    <submittedName>
        <fullName evidence="3">Uncharacterized protein</fullName>
    </submittedName>
</protein>
<evidence type="ECO:0000313" key="3">
    <source>
        <dbReference type="EMBL" id="KAK7054601.1"/>
    </source>
</evidence>
<proteinExistence type="predicted"/>
<sequence>MMVFINVLNTGVHVVILSEIRIKFYGAFNIFCLYFKDFRAEEHYKRKGHKRTDNKDSPPKDDIPNKGRNLLLSGLIAFSAMFGYAIAAGLVQVDMGEAPAEEDDYEYEEYEEGSSGGD</sequence>
<evidence type="ECO:0000313" key="4">
    <source>
        <dbReference type="Proteomes" id="UP001381693"/>
    </source>
</evidence>
<feature type="compositionally biased region" description="Acidic residues" evidence="1">
    <location>
        <begin position="99"/>
        <end position="112"/>
    </location>
</feature>
<feature type="region of interest" description="Disordered" evidence="1">
    <location>
        <begin position="99"/>
        <end position="118"/>
    </location>
</feature>
<dbReference type="EMBL" id="JAXCGZ010021292">
    <property type="protein sequence ID" value="KAK7054601.1"/>
    <property type="molecule type" value="Genomic_DNA"/>
</dbReference>
<keyword evidence="2" id="KW-0812">Transmembrane</keyword>
<keyword evidence="4" id="KW-1185">Reference proteome</keyword>
<accession>A0AAN8WDE9</accession>
<comment type="caution">
    <text evidence="3">The sequence shown here is derived from an EMBL/GenBank/DDBJ whole genome shotgun (WGS) entry which is preliminary data.</text>
</comment>
<evidence type="ECO:0000256" key="1">
    <source>
        <dbReference type="SAM" id="MobiDB-lite"/>
    </source>
</evidence>
<feature type="transmembrane region" description="Helical" evidence="2">
    <location>
        <begin position="70"/>
        <end position="91"/>
    </location>
</feature>
<keyword evidence="2" id="KW-1133">Transmembrane helix</keyword>
<name>A0AAN8WDE9_HALRR</name>
<feature type="region of interest" description="Disordered" evidence="1">
    <location>
        <begin position="44"/>
        <end position="66"/>
    </location>
</feature>
<organism evidence="3 4">
    <name type="scientific">Halocaridina rubra</name>
    <name type="common">Hawaiian red shrimp</name>
    <dbReference type="NCBI Taxonomy" id="373956"/>
    <lineage>
        <taxon>Eukaryota</taxon>
        <taxon>Metazoa</taxon>
        <taxon>Ecdysozoa</taxon>
        <taxon>Arthropoda</taxon>
        <taxon>Crustacea</taxon>
        <taxon>Multicrustacea</taxon>
        <taxon>Malacostraca</taxon>
        <taxon>Eumalacostraca</taxon>
        <taxon>Eucarida</taxon>
        <taxon>Decapoda</taxon>
        <taxon>Pleocyemata</taxon>
        <taxon>Caridea</taxon>
        <taxon>Atyoidea</taxon>
        <taxon>Atyidae</taxon>
        <taxon>Halocaridina</taxon>
    </lineage>
</organism>
<reference evidence="3 4" key="1">
    <citation type="submission" date="2023-11" db="EMBL/GenBank/DDBJ databases">
        <title>Halocaridina rubra genome assembly.</title>
        <authorList>
            <person name="Smith C."/>
        </authorList>
    </citation>
    <scope>NUCLEOTIDE SEQUENCE [LARGE SCALE GENOMIC DNA]</scope>
    <source>
        <strain evidence="3">EP-1</strain>
        <tissue evidence="3">Whole</tissue>
    </source>
</reference>
<gene>
    <name evidence="3" type="ORF">SK128_000409</name>
</gene>
<evidence type="ECO:0000256" key="2">
    <source>
        <dbReference type="SAM" id="Phobius"/>
    </source>
</evidence>